<gene>
    <name evidence="4" type="ORF">UFOVP1034_12</name>
    <name evidence="5" type="ORF">UFOVP1177_12</name>
    <name evidence="6" type="ORF">UFOVP1243_155</name>
    <name evidence="7" type="ORF">UFOVP1581_146</name>
    <name evidence="2" type="ORF">UFOVP854_146</name>
    <name evidence="3" type="ORF">UFOVP964_146</name>
</gene>
<proteinExistence type="predicted"/>
<evidence type="ECO:0000313" key="6">
    <source>
        <dbReference type="EMBL" id="CAB4193777.1"/>
    </source>
</evidence>
<evidence type="ECO:0000313" key="2">
    <source>
        <dbReference type="EMBL" id="CAB4167047.1"/>
    </source>
</evidence>
<feature type="region of interest" description="Disordered" evidence="1">
    <location>
        <begin position="85"/>
        <end position="104"/>
    </location>
</feature>
<organism evidence="4">
    <name type="scientific">uncultured Caudovirales phage</name>
    <dbReference type="NCBI Taxonomy" id="2100421"/>
    <lineage>
        <taxon>Viruses</taxon>
        <taxon>Duplodnaviria</taxon>
        <taxon>Heunggongvirae</taxon>
        <taxon>Uroviricota</taxon>
        <taxon>Caudoviricetes</taxon>
        <taxon>Peduoviridae</taxon>
        <taxon>Maltschvirus</taxon>
        <taxon>Maltschvirus maltsch</taxon>
    </lineage>
</organism>
<dbReference type="EMBL" id="LR796979">
    <property type="protein sequence ID" value="CAB4178885.1"/>
    <property type="molecule type" value="Genomic_DNA"/>
</dbReference>
<sequence length="132" mass="15221">MPKVHNIGPKYFVQLIPLPVIWGKKVMVRGWTQEIEEPYRTSAPLLVRLPKFKALAFGKWTGFKSEEDALNSALETREVTYDDFTEEAGWTPAPDSDREESSETLYSRFDSLDGTINVHDWQTYYSLAKESE</sequence>
<dbReference type="EMBL" id="LR798433">
    <property type="protein sequence ID" value="CAB5231676.1"/>
    <property type="molecule type" value="Genomic_DNA"/>
</dbReference>
<dbReference type="EMBL" id="LR796798">
    <property type="protein sequence ID" value="CAB4167047.1"/>
    <property type="molecule type" value="Genomic_DNA"/>
</dbReference>
<evidence type="ECO:0000313" key="7">
    <source>
        <dbReference type="EMBL" id="CAB5231676.1"/>
    </source>
</evidence>
<accession>A0A6J5QCQ4</accession>
<evidence type="ECO:0000313" key="4">
    <source>
        <dbReference type="EMBL" id="CAB4178885.1"/>
    </source>
</evidence>
<dbReference type="EMBL" id="LR797132">
    <property type="protein sequence ID" value="CAB4189056.1"/>
    <property type="molecule type" value="Genomic_DNA"/>
</dbReference>
<dbReference type="EMBL" id="LR796924">
    <property type="protein sequence ID" value="CAB4175296.1"/>
    <property type="molecule type" value="Genomic_DNA"/>
</dbReference>
<dbReference type="EMBL" id="LR797196">
    <property type="protein sequence ID" value="CAB4193777.1"/>
    <property type="molecule type" value="Genomic_DNA"/>
</dbReference>
<protein>
    <submittedName>
        <fullName evidence="4">Uncharacterized protein</fullName>
    </submittedName>
</protein>
<evidence type="ECO:0000313" key="3">
    <source>
        <dbReference type="EMBL" id="CAB4175296.1"/>
    </source>
</evidence>
<name>A0A6J5QCQ4_9CAUD</name>
<reference evidence="4" key="1">
    <citation type="submission" date="2020-05" db="EMBL/GenBank/DDBJ databases">
        <authorList>
            <person name="Chiriac C."/>
            <person name="Salcher M."/>
            <person name="Ghai R."/>
            <person name="Kavagutti S V."/>
        </authorList>
    </citation>
    <scope>NUCLEOTIDE SEQUENCE</scope>
</reference>
<evidence type="ECO:0000256" key="1">
    <source>
        <dbReference type="SAM" id="MobiDB-lite"/>
    </source>
</evidence>
<evidence type="ECO:0000313" key="5">
    <source>
        <dbReference type="EMBL" id="CAB4189056.1"/>
    </source>
</evidence>